<dbReference type="Proteomes" id="UP000799539">
    <property type="component" value="Unassembled WGS sequence"/>
</dbReference>
<gene>
    <name evidence="1" type="ORF">CERZMDRAFT_89962</name>
</gene>
<reference evidence="1" key="1">
    <citation type="journal article" date="2020" name="Stud. Mycol.">
        <title>101 Dothideomycetes genomes: a test case for predicting lifestyles and emergence of pathogens.</title>
        <authorList>
            <person name="Haridas S."/>
            <person name="Albert R."/>
            <person name="Binder M."/>
            <person name="Bloem J."/>
            <person name="Labutti K."/>
            <person name="Salamov A."/>
            <person name="Andreopoulos B."/>
            <person name="Baker S."/>
            <person name="Barry K."/>
            <person name="Bills G."/>
            <person name="Bluhm B."/>
            <person name="Cannon C."/>
            <person name="Castanera R."/>
            <person name="Culley D."/>
            <person name="Daum C."/>
            <person name="Ezra D."/>
            <person name="Gonzalez J."/>
            <person name="Henrissat B."/>
            <person name="Kuo A."/>
            <person name="Liang C."/>
            <person name="Lipzen A."/>
            <person name="Lutzoni F."/>
            <person name="Magnuson J."/>
            <person name="Mondo S."/>
            <person name="Nolan M."/>
            <person name="Ohm R."/>
            <person name="Pangilinan J."/>
            <person name="Park H.-J."/>
            <person name="Ramirez L."/>
            <person name="Alfaro M."/>
            <person name="Sun H."/>
            <person name="Tritt A."/>
            <person name="Yoshinaga Y."/>
            <person name="Zwiers L.-H."/>
            <person name="Turgeon B."/>
            <person name="Goodwin S."/>
            <person name="Spatafora J."/>
            <person name="Crous P."/>
            <person name="Grigoriev I."/>
        </authorList>
    </citation>
    <scope>NUCLEOTIDE SEQUENCE</scope>
    <source>
        <strain evidence="1">SCOH1-5</strain>
    </source>
</reference>
<keyword evidence="2" id="KW-1185">Reference proteome</keyword>
<protein>
    <submittedName>
        <fullName evidence="1">Uncharacterized protein</fullName>
    </submittedName>
</protein>
<evidence type="ECO:0000313" key="1">
    <source>
        <dbReference type="EMBL" id="KAF2215654.1"/>
    </source>
</evidence>
<sequence length="55" mass="6148">MTATCGVRVVNPVWAPKGNHSGARDRVVLQEGHREDTIRSKFASESPGSEIWIQW</sequence>
<proteinExistence type="predicted"/>
<accession>A0A6A6FQS9</accession>
<name>A0A6A6FQS9_9PEZI</name>
<organism evidence="1 2">
    <name type="scientific">Cercospora zeae-maydis SCOH1-5</name>
    <dbReference type="NCBI Taxonomy" id="717836"/>
    <lineage>
        <taxon>Eukaryota</taxon>
        <taxon>Fungi</taxon>
        <taxon>Dikarya</taxon>
        <taxon>Ascomycota</taxon>
        <taxon>Pezizomycotina</taxon>
        <taxon>Dothideomycetes</taxon>
        <taxon>Dothideomycetidae</taxon>
        <taxon>Mycosphaerellales</taxon>
        <taxon>Mycosphaerellaceae</taxon>
        <taxon>Cercospora</taxon>
    </lineage>
</organism>
<dbReference type="AlphaFoldDB" id="A0A6A6FQS9"/>
<dbReference type="EMBL" id="ML992665">
    <property type="protein sequence ID" value="KAF2215654.1"/>
    <property type="molecule type" value="Genomic_DNA"/>
</dbReference>
<evidence type="ECO:0000313" key="2">
    <source>
        <dbReference type="Proteomes" id="UP000799539"/>
    </source>
</evidence>